<evidence type="ECO:0000313" key="3">
    <source>
        <dbReference type="Proteomes" id="UP001340816"/>
    </source>
</evidence>
<sequence length="203" mass="21394">MSKETARWLAFSLTCALGSAGLGWLAPAMPLKSWVGGVAVLTAWLLLPLAAVLVPMLGLRRVPRARRKMAWQLIVPVVAGVALGIVAGEAGQQSALAERGRWTTATVVDKEDARTDQCTLQRRTDGTRISPTLSEGDGCRSVSKGDTLRVRYDPEGVAGPVTDVDAESGSYGGLIAGLVLAAVGMGTWGSVRMSRWDRAYAAS</sequence>
<name>A0ABZ1HEX9_STRPH</name>
<accession>A0ABZ1HEX9</accession>
<gene>
    <name evidence="2" type="ORF">OHB35_30145</name>
</gene>
<evidence type="ECO:0008006" key="4">
    <source>
        <dbReference type="Google" id="ProtNLM"/>
    </source>
</evidence>
<protein>
    <recommendedName>
        <fullName evidence="4">DUF3592 domain-containing protein</fullName>
    </recommendedName>
</protein>
<evidence type="ECO:0000256" key="1">
    <source>
        <dbReference type="SAM" id="Phobius"/>
    </source>
</evidence>
<keyword evidence="1" id="KW-1133">Transmembrane helix</keyword>
<evidence type="ECO:0000313" key="2">
    <source>
        <dbReference type="EMBL" id="WSD17160.1"/>
    </source>
</evidence>
<reference evidence="2 3" key="1">
    <citation type="submission" date="2022-10" db="EMBL/GenBank/DDBJ databases">
        <title>The complete genomes of actinobacterial strains from the NBC collection.</title>
        <authorList>
            <person name="Joergensen T.S."/>
            <person name="Alvarez Arevalo M."/>
            <person name="Sterndorff E.B."/>
            <person name="Faurdal D."/>
            <person name="Vuksanovic O."/>
            <person name="Mourched A.-S."/>
            <person name="Charusanti P."/>
            <person name="Shaw S."/>
            <person name="Blin K."/>
            <person name="Weber T."/>
        </authorList>
    </citation>
    <scope>NUCLEOTIDE SEQUENCE [LARGE SCALE GENOMIC DNA]</scope>
    <source>
        <strain evidence="2 3">NBC 01752</strain>
    </source>
</reference>
<feature type="transmembrane region" description="Helical" evidence="1">
    <location>
        <begin position="171"/>
        <end position="191"/>
    </location>
</feature>
<organism evidence="2 3">
    <name type="scientific">Streptomyces phaeochromogenes</name>
    <dbReference type="NCBI Taxonomy" id="1923"/>
    <lineage>
        <taxon>Bacteria</taxon>
        <taxon>Bacillati</taxon>
        <taxon>Actinomycetota</taxon>
        <taxon>Actinomycetes</taxon>
        <taxon>Kitasatosporales</taxon>
        <taxon>Streptomycetaceae</taxon>
        <taxon>Streptomyces</taxon>
        <taxon>Streptomyces phaeochromogenes group</taxon>
    </lineage>
</organism>
<dbReference type="RefSeq" id="WP_326760442.1">
    <property type="nucleotide sequence ID" value="NZ_CP109135.1"/>
</dbReference>
<keyword evidence="1" id="KW-0812">Transmembrane</keyword>
<keyword evidence="1" id="KW-0472">Membrane</keyword>
<feature type="transmembrane region" description="Helical" evidence="1">
    <location>
        <begin position="33"/>
        <end position="57"/>
    </location>
</feature>
<dbReference type="Proteomes" id="UP001340816">
    <property type="component" value="Chromosome"/>
</dbReference>
<feature type="transmembrane region" description="Helical" evidence="1">
    <location>
        <begin position="69"/>
        <end position="88"/>
    </location>
</feature>
<dbReference type="EMBL" id="CP109135">
    <property type="protein sequence ID" value="WSD17160.1"/>
    <property type="molecule type" value="Genomic_DNA"/>
</dbReference>
<proteinExistence type="predicted"/>
<keyword evidence="3" id="KW-1185">Reference proteome</keyword>